<evidence type="ECO:0000313" key="6">
    <source>
        <dbReference type="Proteomes" id="UP000471640"/>
    </source>
</evidence>
<keyword evidence="1" id="KW-0813">Transport</keyword>
<dbReference type="InterPro" id="IPR013611">
    <property type="entry name" value="Transp-assoc_OB_typ2"/>
</dbReference>
<dbReference type="RefSeq" id="WP_164652525.1">
    <property type="nucleotide sequence ID" value="NZ_JAAIJR010000012.1"/>
</dbReference>
<dbReference type="Gene3D" id="3.40.50.300">
    <property type="entry name" value="P-loop containing nucleotide triphosphate hydrolases"/>
    <property type="match status" value="1"/>
</dbReference>
<dbReference type="PROSITE" id="PS00211">
    <property type="entry name" value="ABC_TRANSPORTER_1"/>
    <property type="match status" value="1"/>
</dbReference>
<reference evidence="5 6" key="2">
    <citation type="submission" date="2020-02" db="EMBL/GenBank/DDBJ databases">
        <title>Genome sequences of Thiorhodococcus mannitoliphagus and Thiorhodococcus minor, purple sulfur photosynthetic bacteria in the gammaproteobacterial family, Chromatiaceae.</title>
        <authorList>
            <person name="Aviles F.A."/>
            <person name="Meyer T.E."/>
            <person name="Kyndt J.A."/>
        </authorList>
    </citation>
    <scope>NUCLEOTIDE SEQUENCE [LARGE SCALE GENOMIC DNA]</scope>
    <source>
        <strain evidence="5 6">DSM 18266</strain>
    </source>
</reference>
<accession>A0A6P1DMZ9</accession>
<dbReference type="PANTHER" id="PTHR42781">
    <property type="entry name" value="SPERMIDINE/PUTRESCINE IMPORT ATP-BINDING PROTEIN POTA"/>
    <property type="match status" value="1"/>
</dbReference>
<keyword evidence="2" id="KW-0547">Nucleotide-binding</keyword>
<dbReference type="EMBL" id="JAAIJR010000012">
    <property type="protein sequence ID" value="NEX19627.1"/>
    <property type="molecule type" value="Genomic_DNA"/>
</dbReference>
<keyword evidence="3 5" id="KW-0067">ATP-binding</keyword>
<organism evidence="5 6">
    <name type="scientific">Thiorhodococcus mannitoliphagus</name>
    <dbReference type="NCBI Taxonomy" id="329406"/>
    <lineage>
        <taxon>Bacteria</taxon>
        <taxon>Pseudomonadati</taxon>
        <taxon>Pseudomonadota</taxon>
        <taxon>Gammaproteobacteria</taxon>
        <taxon>Chromatiales</taxon>
        <taxon>Chromatiaceae</taxon>
        <taxon>Thiorhodococcus</taxon>
    </lineage>
</organism>
<reference evidence="6" key="1">
    <citation type="journal article" date="2020" name="Microbiol. Resour. Announc.">
        <title>Draft Genome Sequences of Thiorhodococcus mannitoliphagus and Thiorhodococcus minor, Purple Sulfur Photosynthetic Bacteria in the Gammaproteobacterial Family Chromatiaceae.</title>
        <authorList>
            <person name="Aviles F.A."/>
            <person name="Meyer T.E."/>
            <person name="Kyndt J.A."/>
        </authorList>
    </citation>
    <scope>NUCLEOTIDE SEQUENCE [LARGE SCALE GENOMIC DNA]</scope>
    <source>
        <strain evidence="6">DSM 18266</strain>
    </source>
</reference>
<gene>
    <name evidence="5" type="ORF">G3480_04750</name>
</gene>
<dbReference type="GO" id="GO:0022857">
    <property type="term" value="F:transmembrane transporter activity"/>
    <property type="evidence" value="ECO:0007669"/>
    <property type="project" value="InterPro"/>
</dbReference>
<dbReference type="InterPro" id="IPR003439">
    <property type="entry name" value="ABC_transporter-like_ATP-bd"/>
</dbReference>
<dbReference type="InterPro" id="IPR027417">
    <property type="entry name" value="P-loop_NTPase"/>
</dbReference>
<keyword evidence="6" id="KW-1185">Reference proteome</keyword>
<dbReference type="Pfam" id="PF08402">
    <property type="entry name" value="TOBE_2"/>
    <property type="match status" value="1"/>
</dbReference>
<dbReference type="AlphaFoldDB" id="A0A6P1DMZ9"/>
<evidence type="ECO:0000256" key="1">
    <source>
        <dbReference type="ARBA" id="ARBA00022448"/>
    </source>
</evidence>
<evidence type="ECO:0000256" key="3">
    <source>
        <dbReference type="ARBA" id="ARBA00022840"/>
    </source>
</evidence>
<dbReference type="SUPFAM" id="SSF52540">
    <property type="entry name" value="P-loop containing nucleoside triphosphate hydrolases"/>
    <property type="match status" value="1"/>
</dbReference>
<dbReference type="Pfam" id="PF00005">
    <property type="entry name" value="ABC_tran"/>
    <property type="match status" value="1"/>
</dbReference>
<name>A0A6P1DMZ9_9GAMM</name>
<dbReference type="PROSITE" id="PS50893">
    <property type="entry name" value="ABC_TRANSPORTER_2"/>
    <property type="match status" value="1"/>
</dbReference>
<dbReference type="SMART" id="SM00382">
    <property type="entry name" value="AAA"/>
    <property type="match status" value="1"/>
</dbReference>
<evidence type="ECO:0000313" key="5">
    <source>
        <dbReference type="EMBL" id="NEX19627.1"/>
    </source>
</evidence>
<feature type="domain" description="ABC transporter" evidence="4">
    <location>
        <begin position="1"/>
        <end position="233"/>
    </location>
</feature>
<dbReference type="GO" id="GO:0005524">
    <property type="term" value="F:ATP binding"/>
    <property type="evidence" value="ECO:0007669"/>
    <property type="project" value="UniProtKB-KW"/>
</dbReference>
<proteinExistence type="predicted"/>
<protein>
    <submittedName>
        <fullName evidence="5">ABC transporter ATP-binding protein</fullName>
    </submittedName>
</protein>
<dbReference type="Proteomes" id="UP000471640">
    <property type="component" value="Unassembled WGS sequence"/>
</dbReference>
<sequence>MPDLQATLSFARKDFALDLDIGIPADGITALLGPSGCGKSTLLRLLAGLETPHQGHIRHGDRIWLDRAMDINLAPRHRRVGFMFQDYALFPHLSVARNIAFGLRRGVDKAACVRFWLDRLSLRPLAERKPSALSGGQRQRVALARALAAEPQVLLLDEPFSAVDFSLRQELRLMFQEAVADAGIPVVLVTHDLEDVRQVADRVGVMIDGQLRRLGPAEDVFARPGDAEVARVLGWPNTLAVQAWERDTARGAWGQVAASLDPLMRPPEVIAIHPDGPTPTSGQGLPVEVTRVTDMGGYHALLCRLADRSPLRIHLPKSSPVPRPGSSARLAIPRECVIPLRERSTAPNLTYPNPRHA</sequence>
<evidence type="ECO:0000256" key="2">
    <source>
        <dbReference type="ARBA" id="ARBA00022741"/>
    </source>
</evidence>
<dbReference type="PANTHER" id="PTHR42781:SF4">
    <property type="entry name" value="SPERMIDINE_PUTRESCINE IMPORT ATP-BINDING PROTEIN POTA"/>
    <property type="match status" value="1"/>
</dbReference>
<dbReference type="InterPro" id="IPR017871">
    <property type="entry name" value="ABC_transporter-like_CS"/>
</dbReference>
<dbReference type="GO" id="GO:0016887">
    <property type="term" value="F:ATP hydrolysis activity"/>
    <property type="evidence" value="ECO:0007669"/>
    <property type="project" value="InterPro"/>
</dbReference>
<evidence type="ECO:0000259" key="4">
    <source>
        <dbReference type="PROSITE" id="PS50893"/>
    </source>
</evidence>
<dbReference type="InterPro" id="IPR003593">
    <property type="entry name" value="AAA+_ATPase"/>
</dbReference>
<dbReference type="GO" id="GO:0043190">
    <property type="term" value="C:ATP-binding cassette (ABC) transporter complex"/>
    <property type="evidence" value="ECO:0007669"/>
    <property type="project" value="InterPro"/>
</dbReference>
<comment type="caution">
    <text evidence="5">The sequence shown here is derived from an EMBL/GenBank/DDBJ whole genome shotgun (WGS) entry which is preliminary data.</text>
</comment>
<dbReference type="InterPro" id="IPR050093">
    <property type="entry name" value="ABC_SmlMolc_Importer"/>
</dbReference>